<evidence type="ECO:0000313" key="2">
    <source>
        <dbReference type="Proteomes" id="UP001165122"/>
    </source>
</evidence>
<name>A0A9W7EGE9_9STRA</name>
<gene>
    <name evidence="1" type="ORF">TrLO_g556</name>
</gene>
<dbReference type="EMBL" id="BRXW01000734">
    <property type="protein sequence ID" value="GMH75718.1"/>
    <property type="molecule type" value="Genomic_DNA"/>
</dbReference>
<reference evidence="2" key="1">
    <citation type="journal article" date="2023" name="Commun. Biol.">
        <title>Genome analysis of Parmales, the sister group of diatoms, reveals the evolutionary specialization of diatoms from phago-mixotrophs to photoautotrophs.</title>
        <authorList>
            <person name="Ban H."/>
            <person name="Sato S."/>
            <person name="Yoshikawa S."/>
            <person name="Yamada K."/>
            <person name="Nakamura Y."/>
            <person name="Ichinomiya M."/>
            <person name="Sato N."/>
            <person name="Blanc-Mathieu R."/>
            <person name="Endo H."/>
            <person name="Kuwata A."/>
            <person name="Ogata H."/>
        </authorList>
    </citation>
    <scope>NUCLEOTIDE SEQUENCE [LARGE SCALE GENOMIC DNA]</scope>
    <source>
        <strain evidence="2">NIES 3700</strain>
    </source>
</reference>
<dbReference type="Proteomes" id="UP001165122">
    <property type="component" value="Unassembled WGS sequence"/>
</dbReference>
<comment type="caution">
    <text evidence="1">The sequence shown here is derived from an EMBL/GenBank/DDBJ whole genome shotgun (WGS) entry which is preliminary data.</text>
</comment>
<proteinExistence type="predicted"/>
<accession>A0A9W7EGE9</accession>
<sequence>MKKTNVRDFGENWKAAQISKSFWVGAKRARKLVIKQDFRNKELKSRFRRWCDTVNRGREEVEKEYGHISGWNTSGITDMSALFGLTDDEFDLLEQSSHH</sequence>
<protein>
    <submittedName>
        <fullName evidence="1">Uncharacterized protein</fullName>
    </submittedName>
</protein>
<evidence type="ECO:0000313" key="1">
    <source>
        <dbReference type="EMBL" id="GMH75718.1"/>
    </source>
</evidence>
<keyword evidence="2" id="KW-1185">Reference proteome</keyword>
<organism evidence="1 2">
    <name type="scientific">Triparma laevis f. longispina</name>
    <dbReference type="NCBI Taxonomy" id="1714387"/>
    <lineage>
        <taxon>Eukaryota</taxon>
        <taxon>Sar</taxon>
        <taxon>Stramenopiles</taxon>
        <taxon>Ochrophyta</taxon>
        <taxon>Bolidophyceae</taxon>
        <taxon>Parmales</taxon>
        <taxon>Triparmaceae</taxon>
        <taxon>Triparma</taxon>
    </lineage>
</organism>
<dbReference type="AlphaFoldDB" id="A0A9W7EGE9"/>